<reference evidence="1" key="1">
    <citation type="journal article" date="2014" name="Int. J. Syst. Evol. Microbiol.">
        <title>Complete genome sequence of Corynebacterium casei LMG S-19264T (=DSM 44701T), isolated from a smear-ripened cheese.</title>
        <authorList>
            <consortium name="US DOE Joint Genome Institute (JGI-PGF)"/>
            <person name="Walter F."/>
            <person name="Albersmeier A."/>
            <person name="Kalinowski J."/>
            <person name="Ruckert C."/>
        </authorList>
    </citation>
    <scope>NUCLEOTIDE SEQUENCE</scope>
    <source>
        <strain evidence="1">KCTC 12988</strain>
    </source>
</reference>
<dbReference type="AlphaFoldDB" id="A0A918WQI6"/>
<keyword evidence="2" id="KW-1185">Reference proteome</keyword>
<organism evidence="1 2">
    <name type="scientific">Roseibacillus persicicus</name>
    <dbReference type="NCBI Taxonomy" id="454148"/>
    <lineage>
        <taxon>Bacteria</taxon>
        <taxon>Pseudomonadati</taxon>
        <taxon>Verrucomicrobiota</taxon>
        <taxon>Verrucomicrobiia</taxon>
        <taxon>Verrucomicrobiales</taxon>
        <taxon>Verrucomicrobiaceae</taxon>
        <taxon>Roseibacillus</taxon>
    </lineage>
</organism>
<protein>
    <submittedName>
        <fullName evidence="1">Uncharacterized protein</fullName>
    </submittedName>
</protein>
<dbReference type="EMBL" id="BMXI01000022">
    <property type="protein sequence ID" value="GHC66770.1"/>
    <property type="molecule type" value="Genomic_DNA"/>
</dbReference>
<sequence length="862" mass="93533">MVLGDDIVDPNALNFSSSAANFSQNVNGRTYQRHPMTTFKGYQYTTYYDQDRQVCVGRRKLPSGTWEVIRYPDYNITNNDSHNSTAIGICHLDGTIHLAFDHHADPLNYLVSTPGAASEPETVEWNSALFGSVSNQLGSVSVGSSFTYPTFFNAPNGDLMLYYRDGGSGNGDGMLQEYDGTTSQWSAGMGKIISKNGSYTGAVSTNSSSRNPYLNGISYGGNRLHVSWGWRESSNGSSNNHDLNYAYSDDHGRTWFNSAGSQIGTIGSGALSIDSPGLVVAAIPQNTGLSNQFTHYAYPDGSCHIMLSYHEAGTSTRRYHHHWRSASGTWHYSVLPLNGSRPKLVGEDNGNLFLAYASGNRLRIAKGTPHANQSHWNWSLIHTQSDSTEGGEGHIDTTRWELDNVLSVYGQEKANSDGAATSLHIRDYQVSTRAVQPIPFPETCGVSPSALQWTPGFNAIAHHVYLGTDPNAVQAASQTSTEFRGEFSSSSYLLPSPLAGATTYFWRIDEVDSSNNIREGKVWSFTTAATPSIEDGVLLSLSSDASIRDIPDVIDTDSNTTLLGTGGPSGARVDRCTVFVFQLPNLGVVESPFTHATLQFEYTDKDGNLEVCDLYGLGRRNSEAVLAQDYYGQTRSLDPSDATFFQGGILDNSTPFGIITTSTAGESALGDYLNAQYDGGAGAGSYIFLRLNTAANSGGINRAKITMSEGGSNSSGSDTRPQIQFGTTNTATEEEKWRYQHFGTIIPTGTADPLADPNEDGESNFLEFATGQDPHGTSLASTPLRLSPEQTTLIFEYPRSSAALADKLPFIVEWSETLLPDSWSTEGVAETFEADDPFVQLVNISLPTGRNGRRFVRLRITR</sequence>
<proteinExistence type="predicted"/>
<reference evidence="1" key="2">
    <citation type="submission" date="2020-09" db="EMBL/GenBank/DDBJ databases">
        <authorList>
            <person name="Sun Q."/>
            <person name="Kim S."/>
        </authorList>
    </citation>
    <scope>NUCLEOTIDE SEQUENCE</scope>
    <source>
        <strain evidence="1">KCTC 12988</strain>
    </source>
</reference>
<dbReference type="Gene3D" id="2.60.40.10">
    <property type="entry name" value="Immunoglobulins"/>
    <property type="match status" value="1"/>
</dbReference>
<dbReference type="Proteomes" id="UP000644507">
    <property type="component" value="Unassembled WGS sequence"/>
</dbReference>
<dbReference type="Pfam" id="PF15892">
    <property type="entry name" value="BNR_4"/>
    <property type="match status" value="1"/>
</dbReference>
<evidence type="ECO:0000313" key="1">
    <source>
        <dbReference type="EMBL" id="GHC66770.1"/>
    </source>
</evidence>
<dbReference type="InterPro" id="IPR013783">
    <property type="entry name" value="Ig-like_fold"/>
</dbReference>
<accession>A0A918WQI6</accession>
<gene>
    <name evidence="1" type="ORF">GCM10007100_38300</name>
</gene>
<evidence type="ECO:0000313" key="2">
    <source>
        <dbReference type="Proteomes" id="UP000644507"/>
    </source>
</evidence>
<name>A0A918WQI6_9BACT</name>
<comment type="caution">
    <text evidence="1">The sequence shown here is derived from an EMBL/GenBank/DDBJ whole genome shotgun (WGS) entry which is preliminary data.</text>
</comment>